<dbReference type="Pfam" id="PF25873">
    <property type="entry name" value="WHD_MalT"/>
    <property type="match status" value="1"/>
</dbReference>
<dbReference type="RefSeq" id="WP_121254227.1">
    <property type="nucleotide sequence ID" value="NZ_RBIL01000002.1"/>
</dbReference>
<keyword evidence="3" id="KW-1185">Reference proteome</keyword>
<gene>
    <name evidence="2" type="ORF">C8N24_4483</name>
</gene>
<dbReference type="InterPro" id="IPR027417">
    <property type="entry name" value="P-loop_NTPase"/>
</dbReference>
<sequence length="866" mass="93545">MTAALDERRPLIARPALVQRLTTRATPVTLVAAPAGSGKTVLLRSWLREVERAAWVSVDRDERDPQRFWVAVHDAVLRAAGGRVEPLTPMPGLDLGGVVQRLISELDGADDPVWLVIDDLHELRSEQALAELETLLTQRPPGLRVVLATRSDPELGLHRLRLAGELTEIREPDLRFTRAQAGELLAASGVELSEAGLDRLHDRTEGWAAGLRLAALALVDHPRPERFVEEFSGSERTIAAYLVAEVLERQTDAVRRLLLRTSILDRVTGPLADALTGAAGAEATLQRLEAANAFVTALDAGRTTFRYHHLLADLLRLELRRTEPEAVVELHRAAARWHEAEGDVLDAVRHAQAAQDWRQAARLLSDHSVSLVLNGRFRTVHALLKAFPESAAVDPDLLTLRAADQLSYGALDDAEAYIGLASRHAGAVPLQRRRRFEVTLGLVRLALARRRGDVGSVAAEVEALLAPATVESAGEVVLGTDARTLALLSLGSLEQWSARSEQAERLFEQALDLARHGGRPYLEVEALGHLALVDAQRRSFGQARTRSLEALTIAEAHGWGAGLVAAVPLAMVASVDVWQGRFREAAAWLDRAEAAALSTDLDPALQVSVRLVRGRWLVGVGRLEDALAAFRVAERVEAALGMRHALTVAIQLCLVLTQLRLGDTAAARATMAAVPPADRAWGEMRTAAAAVHLADGDPAAAIDALRPVLGGSVPVLRDVYVVLAVLVDALARDALGDARAAEAGIERALAIAEPDALLWPFVMLAPTPLLERHPRHRTAHGALLQQILLVVGGDEARGPAEELSAAELRVLRYLPSNLTAPEIGHELVLSTSTVKTHMRHIYAKLGAHRRSEAVARGRALGLLAPR</sequence>
<evidence type="ECO:0000259" key="1">
    <source>
        <dbReference type="PROSITE" id="PS50043"/>
    </source>
</evidence>
<comment type="caution">
    <text evidence="2">The sequence shown here is derived from an EMBL/GenBank/DDBJ whole genome shotgun (WGS) entry which is preliminary data.</text>
</comment>
<dbReference type="InterPro" id="IPR016032">
    <property type="entry name" value="Sig_transdc_resp-reg_C-effctor"/>
</dbReference>
<proteinExistence type="predicted"/>
<dbReference type="EMBL" id="RBIL01000002">
    <property type="protein sequence ID" value="RKQ86471.1"/>
    <property type="molecule type" value="Genomic_DNA"/>
</dbReference>
<dbReference type="OrthoDB" id="134985at2"/>
<accession>A0A660KXM7</accession>
<dbReference type="InterPro" id="IPR036388">
    <property type="entry name" value="WH-like_DNA-bd_sf"/>
</dbReference>
<dbReference type="InterPro" id="IPR011990">
    <property type="entry name" value="TPR-like_helical_dom_sf"/>
</dbReference>
<dbReference type="SUPFAM" id="SSF52540">
    <property type="entry name" value="P-loop containing nucleoside triphosphate hydrolases"/>
    <property type="match status" value="1"/>
</dbReference>
<dbReference type="GO" id="GO:0006355">
    <property type="term" value="P:regulation of DNA-templated transcription"/>
    <property type="evidence" value="ECO:0007669"/>
    <property type="project" value="InterPro"/>
</dbReference>
<dbReference type="SUPFAM" id="SSF48452">
    <property type="entry name" value="TPR-like"/>
    <property type="match status" value="2"/>
</dbReference>
<dbReference type="GO" id="GO:0003677">
    <property type="term" value="F:DNA binding"/>
    <property type="evidence" value="ECO:0007669"/>
    <property type="project" value="InterPro"/>
</dbReference>
<name>A0A660KXM7_9ACTN</name>
<dbReference type="PROSITE" id="PS50043">
    <property type="entry name" value="HTH_LUXR_2"/>
    <property type="match status" value="1"/>
</dbReference>
<dbReference type="InterPro" id="IPR000792">
    <property type="entry name" value="Tscrpt_reg_LuxR_C"/>
</dbReference>
<dbReference type="SUPFAM" id="SSF46894">
    <property type="entry name" value="C-terminal effector domain of the bipartite response regulators"/>
    <property type="match status" value="1"/>
</dbReference>
<feature type="domain" description="HTH luxR-type" evidence="1">
    <location>
        <begin position="796"/>
        <end position="861"/>
    </location>
</feature>
<dbReference type="AlphaFoldDB" id="A0A660KXM7"/>
<dbReference type="InterPro" id="IPR041664">
    <property type="entry name" value="AAA_16"/>
</dbReference>
<dbReference type="InterPro" id="IPR059106">
    <property type="entry name" value="WHD_MalT"/>
</dbReference>
<dbReference type="Pfam" id="PF00196">
    <property type="entry name" value="GerE"/>
    <property type="match status" value="1"/>
</dbReference>
<dbReference type="Gene3D" id="3.40.50.300">
    <property type="entry name" value="P-loop containing nucleotide triphosphate hydrolases"/>
    <property type="match status" value="1"/>
</dbReference>
<dbReference type="SMART" id="SM00421">
    <property type="entry name" value="HTH_LUXR"/>
    <property type="match status" value="1"/>
</dbReference>
<evidence type="ECO:0000313" key="2">
    <source>
        <dbReference type="EMBL" id="RKQ86471.1"/>
    </source>
</evidence>
<reference evidence="2 3" key="1">
    <citation type="submission" date="2018-10" db="EMBL/GenBank/DDBJ databases">
        <title>Genomic Encyclopedia of Archaeal and Bacterial Type Strains, Phase II (KMG-II): from individual species to whole genera.</title>
        <authorList>
            <person name="Goeker M."/>
        </authorList>
    </citation>
    <scope>NUCLEOTIDE SEQUENCE [LARGE SCALE GENOMIC DNA]</scope>
    <source>
        <strain evidence="2 3">DSM 14954</strain>
    </source>
</reference>
<dbReference type="Gene3D" id="1.10.10.10">
    <property type="entry name" value="Winged helix-like DNA-binding domain superfamily/Winged helix DNA-binding domain"/>
    <property type="match status" value="1"/>
</dbReference>
<dbReference type="Gene3D" id="1.25.40.10">
    <property type="entry name" value="Tetratricopeptide repeat domain"/>
    <property type="match status" value="1"/>
</dbReference>
<protein>
    <submittedName>
        <fullName evidence="2">LuxR family maltose regulon positive regulatory protein</fullName>
    </submittedName>
</protein>
<dbReference type="Pfam" id="PF13191">
    <property type="entry name" value="AAA_16"/>
    <property type="match status" value="1"/>
</dbReference>
<dbReference type="Proteomes" id="UP000278962">
    <property type="component" value="Unassembled WGS sequence"/>
</dbReference>
<organism evidence="2 3">
    <name type="scientific">Solirubrobacter pauli</name>
    <dbReference type="NCBI Taxonomy" id="166793"/>
    <lineage>
        <taxon>Bacteria</taxon>
        <taxon>Bacillati</taxon>
        <taxon>Actinomycetota</taxon>
        <taxon>Thermoleophilia</taxon>
        <taxon>Solirubrobacterales</taxon>
        <taxon>Solirubrobacteraceae</taxon>
        <taxon>Solirubrobacter</taxon>
    </lineage>
</organism>
<evidence type="ECO:0000313" key="3">
    <source>
        <dbReference type="Proteomes" id="UP000278962"/>
    </source>
</evidence>
<dbReference type="CDD" id="cd06170">
    <property type="entry name" value="LuxR_C_like"/>
    <property type="match status" value="1"/>
</dbReference>